<feature type="domain" description="Transcriptional regulator DauR-like HTH" evidence="2">
    <location>
        <begin position="160"/>
        <end position="220"/>
    </location>
</feature>
<dbReference type="InterPro" id="IPR013559">
    <property type="entry name" value="YheO"/>
</dbReference>
<feature type="domain" description="YheO-like" evidence="1">
    <location>
        <begin position="6"/>
        <end position="117"/>
    </location>
</feature>
<dbReference type="RefSeq" id="WP_106063539.1">
    <property type="nucleotide sequence ID" value="NZ_PVXO01000037.1"/>
</dbReference>
<dbReference type="InterPro" id="IPR039446">
    <property type="entry name" value="DauR-like"/>
</dbReference>
<dbReference type="InterPro" id="IPR039445">
    <property type="entry name" value="DauR-like_HTH"/>
</dbReference>
<evidence type="ECO:0000313" key="3">
    <source>
        <dbReference type="EMBL" id="PRR78682.1"/>
    </source>
</evidence>
<dbReference type="EMBL" id="PVXO01000037">
    <property type="protein sequence ID" value="PRR78682.1"/>
    <property type="molecule type" value="Genomic_DNA"/>
</dbReference>
<accession>A0A2T0B494</accession>
<dbReference type="Proteomes" id="UP000239706">
    <property type="component" value="Unassembled WGS sequence"/>
</dbReference>
<keyword evidence="4" id="KW-1185">Reference proteome</keyword>
<dbReference type="PANTHER" id="PTHR35568">
    <property type="entry name" value="TRANSCRIPTIONAL REGULATOR DAUR"/>
    <property type="match status" value="1"/>
</dbReference>
<reference evidence="3 4" key="1">
    <citation type="submission" date="2018-03" db="EMBL/GenBank/DDBJ databases">
        <title>Genome sequence of Clostridium liquoris DSM 100320.</title>
        <authorList>
            <person name="Poehlein A."/>
            <person name="Daniel R."/>
        </authorList>
    </citation>
    <scope>NUCLEOTIDE SEQUENCE [LARGE SCALE GENOMIC DNA]</scope>
    <source>
        <strain evidence="3 4">DSM 100320</strain>
    </source>
</reference>
<evidence type="ECO:0000259" key="2">
    <source>
        <dbReference type="Pfam" id="PF13309"/>
    </source>
</evidence>
<dbReference type="Pfam" id="PF13309">
    <property type="entry name" value="HTH_22"/>
    <property type="match status" value="1"/>
</dbReference>
<dbReference type="OrthoDB" id="9796595at2"/>
<proteinExistence type="predicted"/>
<comment type="caution">
    <text evidence="3">The sequence shown here is derived from an EMBL/GenBank/DDBJ whole genome shotgun (WGS) entry which is preliminary data.</text>
</comment>
<organism evidence="3 4">
    <name type="scientific">Clostridium liquoris</name>
    <dbReference type="NCBI Taxonomy" id="1289519"/>
    <lineage>
        <taxon>Bacteria</taxon>
        <taxon>Bacillati</taxon>
        <taxon>Bacillota</taxon>
        <taxon>Clostridia</taxon>
        <taxon>Eubacteriales</taxon>
        <taxon>Clostridiaceae</taxon>
        <taxon>Clostridium</taxon>
    </lineage>
</organism>
<protein>
    <submittedName>
        <fullName evidence="3">YheO-like PAS domain protein</fullName>
    </submittedName>
</protein>
<sequence>MNKNILDQFTKLVEFLGKVLGPDYEIVLHDLTDKKYSIVAIANGHVSGRKVGAPLTNLGLKVMTMGSYKNSDYLINYNGASGTNRVLRSSTMFIKDDNDEVVAMLCINFDDSKYVALSEEILKLCHPDELILQNKSYDSVNSILNDVPENFSESIEEVTQTVLQKVLADENIPVDRLTQDERLSIVDILNQKGIFMLKGAVSEVAKQLHCSEPSIYRYLNILNKDKSQQ</sequence>
<name>A0A2T0B494_9CLOT</name>
<dbReference type="AlphaFoldDB" id="A0A2T0B494"/>
<gene>
    <name evidence="3" type="ORF">CLLI_14220</name>
</gene>
<dbReference type="Pfam" id="PF08348">
    <property type="entry name" value="PAS_6"/>
    <property type="match status" value="1"/>
</dbReference>
<dbReference type="PANTHER" id="PTHR35568:SF1">
    <property type="entry name" value="TRANSCRIPTIONAL REGULATOR DAUR"/>
    <property type="match status" value="1"/>
</dbReference>
<evidence type="ECO:0000259" key="1">
    <source>
        <dbReference type="Pfam" id="PF08348"/>
    </source>
</evidence>
<evidence type="ECO:0000313" key="4">
    <source>
        <dbReference type="Proteomes" id="UP000239706"/>
    </source>
</evidence>